<dbReference type="PROSITE" id="PS51208">
    <property type="entry name" value="AUTOTRANSPORTER"/>
    <property type="match status" value="1"/>
</dbReference>
<evidence type="ECO:0000256" key="2">
    <source>
        <dbReference type="SAM" id="SignalP"/>
    </source>
</evidence>
<dbReference type="GO" id="GO:0016788">
    <property type="term" value="F:hydrolase activity, acting on ester bonds"/>
    <property type="evidence" value="ECO:0007669"/>
    <property type="project" value="InterPro"/>
</dbReference>
<dbReference type="eggNOG" id="COG4625">
    <property type="taxonomic scope" value="Bacteria"/>
</dbReference>
<dbReference type="InterPro" id="IPR036709">
    <property type="entry name" value="Autotransporte_beta_dom_sf"/>
</dbReference>
<dbReference type="Gene3D" id="3.40.50.1110">
    <property type="entry name" value="SGNH hydrolase"/>
    <property type="match status" value="1"/>
</dbReference>
<feature type="chain" id="PRO_5003126769" evidence="2">
    <location>
        <begin position="25"/>
        <end position="608"/>
    </location>
</feature>
<keyword evidence="2" id="KW-0732">Signal</keyword>
<dbReference type="EMBL" id="CP002102">
    <property type="protein sequence ID" value="ADL01019.1"/>
    <property type="molecule type" value="Genomic_DNA"/>
</dbReference>
<protein>
    <submittedName>
        <fullName evidence="4">Lipolytic protein G-D-S-L family</fullName>
    </submittedName>
</protein>
<dbReference type="PANTHER" id="PTHR45648:SF22">
    <property type="entry name" value="GDSL LIPASE_ACYLHYDROLASE FAMILY PROTEIN (AFU_ORTHOLOGUE AFUA_4G14700)"/>
    <property type="match status" value="1"/>
</dbReference>
<dbReference type="InParanoid" id="D9QH53"/>
<dbReference type="HOGENOM" id="CLU_023098_4_0_5"/>
<reference evidence="5" key="1">
    <citation type="journal article" date="2011" name="J. Bacteriol.">
        <title>Genome sequences of eight morphologically diverse alphaproteobacteria.</title>
        <authorList>
            <consortium name="US DOE Joint Genome Institute"/>
            <person name="Brown P.J."/>
            <person name="Kysela D.T."/>
            <person name="Buechlein A."/>
            <person name="Hemmerich C."/>
            <person name="Brun Y.V."/>
        </authorList>
    </citation>
    <scope>NUCLEOTIDE SEQUENCE [LARGE SCALE GENOMIC DNA]</scope>
    <source>
        <strain evidence="5">ATCC 15264 / DSM 4735 / LMG 14903 / NBRC 16000 / CB 81</strain>
    </source>
</reference>
<feature type="domain" description="Autotransporter" evidence="3">
    <location>
        <begin position="339"/>
        <end position="608"/>
    </location>
</feature>
<evidence type="ECO:0000313" key="4">
    <source>
        <dbReference type="EMBL" id="ADL01019.1"/>
    </source>
</evidence>
<dbReference type="InterPro" id="IPR001087">
    <property type="entry name" value="GDSL"/>
</dbReference>
<dbReference type="Pfam" id="PF00657">
    <property type="entry name" value="Lipase_GDSL"/>
    <property type="match status" value="1"/>
</dbReference>
<dbReference type="Pfam" id="PF03797">
    <property type="entry name" value="Autotransporter"/>
    <property type="match status" value="1"/>
</dbReference>
<dbReference type="STRING" id="633149.Bresu_1708"/>
<dbReference type="AlphaFoldDB" id="D9QH53"/>
<keyword evidence="1" id="KW-0378">Hydrolase</keyword>
<dbReference type="RefSeq" id="WP_013269121.1">
    <property type="nucleotide sequence ID" value="NC_014375.1"/>
</dbReference>
<dbReference type="SUPFAM" id="SSF103515">
    <property type="entry name" value="Autotransporter"/>
    <property type="match status" value="1"/>
</dbReference>
<gene>
    <name evidence="4" type="ordered locus">Bresu_1708</name>
</gene>
<dbReference type="BioCyc" id="BSUB633149:G1GM8-1698-MONOMER"/>
<dbReference type="Gene3D" id="2.40.128.130">
    <property type="entry name" value="Autotransporter beta-domain"/>
    <property type="match status" value="1"/>
</dbReference>
<evidence type="ECO:0000259" key="3">
    <source>
        <dbReference type="PROSITE" id="PS51208"/>
    </source>
</evidence>
<accession>D9QH53</accession>
<dbReference type="PANTHER" id="PTHR45648">
    <property type="entry name" value="GDSL LIPASE/ACYLHYDROLASE FAMILY PROTEIN (AFU_ORTHOLOGUE AFUA_4G14700)"/>
    <property type="match status" value="1"/>
</dbReference>
<dbReference type="InterPro" id="IPR051058">
    <property type="entry name" value="GDSL_Est/Lipase"/>
</dbReference>
<dbReference type="SMART" id="SM00869">
    <property type="entry name" value="Autotransporter"/>
    <property type="match status" value="1"/>
</dbReference>
<evidence type="ECO:0000313" key="5">
    <source>
        <dbReference type="Proteomes" id="UP000002696"/>
    </source>
</evidence>
<dbReference type="KEGG" id="bsb:Bresu_1708"/>
<evidence type="ECO:0000256" key="1">
    <source>
        <dbReference type="ARBA" id="ARBA00022801"/>
    </source>
</evidence>
<feature type="signal peptide" evidence="2">
    <location>
        <begin position="1"/>
        <end position="24"/>
    </location>
</feature>
<dbReference type="Proteomes" id="UP000002696">
    <property type="component" value="Chromosome"/>
</dbReference>
<keyword evidence="5" id="KW-1185">Reference proteome</keyword>
<proteinExistence type="predicted"/>
<dbReference type="OrthoDB" id="5292073at2"/>
<dbReference type="eggNOG" id="COG3240">
    <property type="taxonomic scope" value="Bacteria"/>
</dbReference>
<sequence>MSGLLRGAALAALTLAASVTVAGAASAQSYNRLVVFGDSLSDNGNLYRASGNTQPTSPPYFQGRFSNGPVFTELLGFTAGVSAAGAPVTGSINYAYGGSRTDNVVAFPPGMRQQLTTYTTAGGVFGSRDLVSVLGGANNIFQAFPGAAGNPLTAQTVISGVATAAAADINFIVNSVAGAGAGTVLVTNLPRLGLTPQFSATSIGATGSSLADFAGSTFNSALANGLNTLAPTRPNTNIILFDIAKVSDTLASDPARFGLTNVTAPCLSGVTVCATPDTYLYWDGVHPTAAGHRLFAALANDYLYYGDLGASSTLQGETAFRHHEDTLSTATDSLSGRGPWVAGTSISVTGGYDQSETDARGSVASATADGAVVRGALEAGTETMRFGLAGTYREGNVESGRNRFDLQSIGLDVYAGYRSGSLFVNAAAGVASDDYNDIERVSSLSPIVMTATTRGQSTGARLQGGVWLDLGGIAISPRAAVSYVTANVDGYTEQGVAASYRYEDRSVNAVTAEASVRAEGQMGGFGVFVEGGYRDNVDDTTNDVRVGIANNPARTLARSFDDPFGGQILASAGVSGDLGPVKVELSYRGRFGDHADSNMGGITFTLPL</sequence>
<dbReference type="CDD" id="cd01846">
    <property type="entry name" value="fatty_acyltransferase_like"/>
    <property type="match status" value="1"/>
</dbReference>
<dbReference type="InterPro" id="IPR005546">
    <property type="entry name" value="Autotransporte_beta"/>
</dbReference>
<dbReference type="InterPro" id="IPR036514">
    <property type="entry name" value="SGNH_hydro_sf"/>
</dbReference>
<name>D9QH53_BRESC</name>
<dbReference type="SUPFAM" id="SSF52266">
    <property type="entry name" value="SGNH hydrolase"/>
    <property type="match status" value="1"/>
</dbReference>
<organism evidence="4 5">
    <name type="scientific">Brevundimonas subvibrioides (strain ATCC 15264 / DSM 4735 / LMG 14903 / NBRC 16000 / CB 81)</name>
    <name type="common">Caulobacter subvibrioides</name>
    <dbReference type="NCBI Taxonomy" id="633149"/>
    <lineage>
        <taxon>Bacteria</taxon>
        <taxon>Pseudomonadati</taxon>
        <taxon>Pseudomonadota</taxon>
        <taxon>Alphaproteobacteria</taxon>
        <taxon>Caulobacterales</taxon>
        <taxon>Caulobacteraceae</taxon>
        <taxon>Brevundimonas</taxon>
    </lineage>
</organism>